<keyword evidence="3" id="KW-1185">Reference proteome</keyword>
<dbReference type="OrthoDB" id="3439512at2759"/>
<comment type="caution">
    <text evidence="2">The sequence shown here is derived from an EMBL/GenBank/DDBJ whole genome shotgun (WGS) entry which is preliminary data.</text>
</comment>
<accession>A0A2K3Q4U8</accession>
<name>A0A2K3Q4U8_9HYPO</name>
<feature type="compositionally biased region" description="Polar residues" evidence="1">
    <location>
        <begin position="390"/>
        <end position="410"/>
    </location>
</feature>
<dbReference type="Proteomes" id="UP000236621">
    <property type="component" value="Unassembled WGS sequence"/>
</dbReference>
<gene>
    <name evidence="2" type="ORF">TCAP_07099</name>
</gene>
<proteinExistence type="predicted"/>
<dbReference type="EMBL" id="NRSZ01001187">
    <property type="protein sequence ID" value="PNY22577.1"/>
    <property type="molecule type" value="Genomic_DNA"/>
</dbReference>
<protein>
    <submittedName>
        <fullName evidence="2">Uncharacterized protein</fullName>
    </submittedName>
</protein>
<organism evidence="2 3">
    <name type="scientific">Tolypocladium capitatum</name>
    <dbReference type="NCBI Taxonomy" id="45235"/>
    <lineage>
        <taxon>Eukaryota</taxon>
        <taxon>Fungi</taxon>
        <taxon>Dikarya</taxon>
        <taxon>Ascomycota</taxon>
        <taxon>Pezizomycotina</taxon>
        <taxon>Sordariomycetes</taxon>
        <taxon>Hypocreomycetidae</taxon>
        <taxon>Hypocreales</taxon>
        <taxon>Ophiocordycipitaceae</taxon>
        <taxon>Tolypocladium</taxon>
    </lineage>
</organism>
<dbReference type="AlphaFoldDB" id="A0A2K3Q4U8"/>
<feature type="region of interest" description="Disordered" evidence="1">
    <location>
        <begin position="717"/>
        <end position="788"/>
    </location>
</feature>
<feature type="region of interest" description="Disordered" evidence="1">
    <location>
        <begin position="646"/>
        <end position="669"/>
    </location>
</feature>
<reference evidence="2 3" key="1">
    <citation type="submission" date="2017-08" db="EMBL/GenBank/DDBJ databases">
        <title>Harnessing the power of phylogenomics to disentangle the directionality and signatures of interkingdom host jumping in the parasitic fungal genus Tolypocladium.</title>
        <authorList>
            <person name="Quandt C.A."/>
            <person name="Patterson W."/>
            <person name="Spatafora J.W."/>
        </authorList>
    </citation>
    <scope>NUCLEOTIDE SEQUENCE [LARGE SCALE GENOMIC DNA]</scope>
    <source>
        <strain evidence="2 3">CBS 113982</strain>
    </source>
</reference>
<evidence type="ECO:0000313" key="3">
    <source>
        <dbReference type="Proteomes" id="UP000236621"/>
    </source>
</evidence>
<feature type="region of interest" description="Disordered" evidence="1">
    <location>
        <begin position="390"/>
        <end position="430"/>
    </location>
</feature>
<evidence type="ECO:0000256" key="1">
    <source>
        <dbReference type="SAM" id="MobiDB-lite"/>
    </source>
</evidence>
<evidence type="ECO:0000313" key="2">
    <source>
        <dbReference type="EMBL" id="PNY22577.1"/>
    </source>
</evidence>
<sequence length="1135" mass="123467">MAFPPGFAEFYVTCNPPLLPKGVDFVVESTAEAFTNVRSCTECCRKPATNAGAQNEVIELLYEPHIPWFKVITDRAHQEPVAEFIQRVLAAVVEKDSDLLGIDRSNQAGNRGHDAPVDVKIVGSNSRVLPWSRLQNEADTDDGRFDAHRFPCNMRNAKHRAVWRGLESMDGWTVDALFYLLASEWMHVGAPTCITELEELVQCQISHNLAANLVYVGSSLHLGVVETALKTLDAFLRIAVYGHYRREHLILTEGPGPFRIVYKWLSHIGQDKTTYVHGTKDRIGDEYGRLRTAVTLRTQRELKNALWETDGTLYPFKGGLKPGAAKVFAPFDGYQYPKKHPTAVHRLFTKILEVRKANGRGSQNLSGCNSADATGEEPPLLAVESVVPLDTQNQPRDARSDTQPSPQPEQLDTPGGAVAVTGEPATATPGDTLILVESGSCPRPKSFVESWRDAVGLAAPEDIGEPWKPTGRQQSLFFFDEPDEKTLRSELGGESELLAAVFQGIGMSSGSHAQPTSESVDPFDKSDDLICLKHEPQTAAPRRSPAETQDQGLLDVNIAPGQQPRQPAISPQRVNGGSGYLQGRVATRKQHLSLLDTYNPPMVPTVSSAVTEANGAARGASAGYGEANDPGENLVDFGVRLEEPRDNQKTMNQRAGCDKGRHAKATSAPGSQALSAGILRGVAERANAVAGSLAATEGAVDRHERQSVKTLVPKVAISSGQAVSRSARASEPPSYSGAVKAAHQQPLVQGGHRQELPLLPDPRATTAGEPAVPESSGRSPGEAAAKKSGMLIQTEARVKDLASVLQLTPGNVSIDLNFGRFYLKDLSHSQVDVGAGPHWTVADMLENLNANELPPQCLGFSTILSTCGPDMDDLAGIQPPVEQKWSLCSTRVLYEFTCSIQGGDDFVVEVDSQTLEYGCRGLKEDLGHLYLHCVHRPWDMQVCVSRSTHLTKSPTHMAIGKALIASICVGADDRGEVVVETTTDERLEATVASVNIRHVAQYRHQETGGSMLSITMTKTLAPAERQEKRMKWCVTRQHTKGAPYIFYQASVSSVRAEELFGENRDMKLGQETTWDSDKLEKEGVFEDICRRAFGMVTHMNHIGLLNDNGLSMKGVNAFNDSLVEAKERGGNAAFW</sequence>